<organism evidence="1 2">
    <name type="scientific">Pedobacter africanus</name>
    <dbReference type="NCBI Taxonomy" id="151894"/>
    <lineage>
        <taxon>Bacteria</taxon>
        <taxon>Pseudomonadati</taxon>
        <taxon>Bacteroidota</taxon>
        <taxon>Sphingobacteriia</taxon>
        <taxon>Sphingobacteriales</taxon>
        <taxon>Sphingobacteriaceae</taxon>
        <taxon>Pedobacter</taxon>
    </lineage>
</organism>
<proteinExistence type="predicted"/>
<evidence type="ECO:0000313" key="2">
    <source>
        <dbReference type="Proteomes" id="UP001246858"/>
    </source>
</evidence>
<dbReference type="Proteomes" id="UP001246858">
    <property type="component" value="Unassembled WGS sequence"/>
</dbReference>
<dbReference type="EMBL" id="JAVDTF010000001">
    <property type="protein sequence ID" value="MDR6782789.1"/>
    <property type="molecule type" value="Genomic_DNA"/>
</dbReference>
<dbReference type="EC" id="2.7.1.11" evidence="1"/>
<name>A0ACC6KUI3_9SPHI</name>
<evidence type="ECO:0000313" key="1">
    <source>
        <dbReference type="EMBL" id="MDR6782789.1"/>
    </source>
</evidence>
<reference evidence="1" key="1">
    <citation type="submission" date="2023-07" db="EMBL/GenBank/DDBJ databases">
        <title>Sorghum-associated microbial communities from plants grown in Nebraska, USA.</title>
        <authorList>
            <person name="Schachtman D."/>
        </authorList>
    </citation>
    <scope>NUCLEOTIDE SEQUENCE</scope>
    <source>
        <strain evidence="1">2697</strain>
    </source>
</reference>
<gene>
    <name evidence="1" type="ORF">J2X78_001341</name>
</gene>
<keyword evidence="1" id="KW-0808">Transferase</keyword>
<comment type="caution">
    <text evidence="1">The sequence shown here is derived from an EMBL/GenBank/DDBJ whole genome shotgun (WGS) entry which is preliminary data.</text>
</comment>
<sequence>MITSHIITITFSPAIDKSASVPLLIPEKKLTCTAPVYEPGGGGINVARAIKRLGGNAIAIYPAGGYTGKLLTTLLTDEKVDVLPIETKEHTRENITIKETVTNNQYRFGMPGVSASSSVYKKCLKLIEQQQAPAYIVVSGSLPPGVPPDIFKKIAEISQAKNARLIVDTSGEALKQALKAGVYLIKPNLKELANLSGLQVLAVDDAERAAKEVLNKYKCEVIVTSLGAEGAFLVTPSMSLKIKVPTVKTESTVGAGDSMLAGIVYSLFDSRSLTDAARYGVACGTAATMNPGTELCHLKDVEKLYQIISQNEQRHGHEKKTE</sequence>
<accession>A0ACC6KUI3</accession>
<keyword evidence="2" id="KW-1185">Reference proteome</keyword>
<protein>
    <submittedName>
        <fullName evidence="1">6-phosphofructokinase 2</fullName>
        <ecNumber evidence="1">2.7.1.11</ecNumber>
    </submittedName>
</protein>